<feature type="domain" description="DUF3869" evidence="3">
    <location>
        <begin position="39"/>
        <end position="119"/>
    </location>
</feature>
<dbReference type="InterPro" id="IPR024620">
    <property type="entry name" value="DUF3869"/>
</dbReference>
<evidence type="ECO:0000259" key="3">
    <source>
        <dbReference type="Pfam" id="PF12985"/>
    </source>
</evidence>
<evidence type="ECO:0000313" key="4">
    <source>
        <dbReference type="EMBL" id="KAB4179632.1"/>
    </source>
</evidence>
<feature type="compositionally biased region" description="Gly residues" evidence="1">
    <location>
        <begin position="281"/>
        <end position="292"/>
    </location>
</feature>
<dbReference type="Pfam" id="PF12985">
    <property type="entry name" value="DUF3869"/>
    <property type="match status" value="1"/>
</dbReference>
<evidence type="ECO:0000313" key="5">
    <source>
        <dbReference type="Proteomes" id="UP000487221"/>
    </source>
</evidence>
<protein>
    <submittedName>
        <fullName evidence="4">DUF3869 domain-containing protein</fullName>
    </submittedName>
</protein>
<accession>A0A7J5GQK3</accession>
<dbReference type="EMBL" id="WCTY01000070">
    <property type="protein sequence ID" value="KAB4179632.1"/>
    <property type="molecule type" value="Genomic_DNA"/>
</dbReference>
<feature type="region of interest" description="Disordered" evidence="1">
    <location>
        <begin position="263"/>
        <end position="292"/>
    </location>
</feature>
<sequence length="292" mass="31263">MKKIKFLNGISAVFALAVVALATTLTSCEKEEFNVNVTPTNAQAVISPIVLAIEDGVTTDVTGQATIAPAELTFTGNPTLAAKSVDVTASYNGLSTTITVKVPALQAGQFATLTPTIILQEEDAETKIVAVPTTSTNEKTKEKVWDNYELYWYSIPSFTYVEKSGAKVVEGSKKINTDDLIERAAIESFFNTLENTYTEHVESTKDGEYSVYANSRTTASITYTIVTTEYNVVKQAVTKADADALGSIKVDDYTTSELYVHENQDIPGHGHSHGHGHGHGEGNAGGGVGELD</sequence>
<reference evidence="4 5" key="1">
    <citation type="journal article" date="2019" name="Nat. Med.">
        <title>A library of human gut bacterial isolates paired with longitudinal multiomics data enables mechanistic microbiome research.</title>
        <authorList>
            <person name="Poyet M."/>
            <person name="Groussin M."/>
            <person name="Gibbons S.M."/>
            <person name="Avila-Pacheco J."/>
            <person name="Jiang X."/>
            <person name="Kearney S.M."/>
            <person name="Perrotta A.R."/>
            <person name="Berdy B."/>
            <person name="Zhao S."/>
            <person name="Lieberman T.D."/>
            <person name="Swanson P.K."/>
            <person name="Smith M."/>
            <person name="Roesemann S."/>
            <person name="Alexander J.E."/>
            <person name="Rich S.A."/>
            <person name="Livny J."/>
            <person name="Vlamakis H."/>
            <person name="Clish C."/>
            <person name="Bullock K."/>
            <person name="Deik A."/>
            <person name="Scott J."/>
            <person name="Pierce K.A."/>
            <person name="Xavier R.J."/>
            <person name="Alm E.J."/>
        </authorList>
    </citation>
    <scope>NUCLEOTIDE SEQUENCE [LARGE SCALE GENOMIC DNA]</scope>
    <source>
        <strain evidence="4 5">BIOML-A19</strain>
    </source>
</reference>
<comment type="caution">
    <text evidence="4">The sequence shown here is derived from an EMBL/GenBank/DDBJ whole genome shotgun (WGS) entry which is preliminary data.</text>
</comment>
<feature type="chain" id="PRO_5043238964" evidence="2">
    <location>
        <begin position="23"/>
        <end position="292"/>
    </location>
</feature>
<evidence type="ECO:0000256" key="1">
    <source>
        <dbReference type="SAM" id="MobiDB-lite"/>
    </source>
</evidence>
<dbReference type="AlphaFoldDB" id="A0A7J5GQK3"/>
<dbReference type="Proteomes" id="UP000487221">
    <property type="component" value="Unassembled WGS sequence"/>
</dbReference>
<dbReference type="PROSITE" id="PS51257">
    <property type="entry name" value="PROKAR_LIPOPROTEIN"/>
    <property type="match status" value="1"/>
</dbReference>
<feature type="signal peptide" evidence="2">
    <location>
        <begin position="1"/>
        <end position="22"/>
    </location>
</feature>
<proteinExistence type="predicted"/>
<gene>
    <name evidence="4" type="ORF">GAQ44_23035</name>
</gene>
<dbReference type="RefSeq" id="WP_151876248.1">
    <property type="nucleotide sequence ID" value="NZ_JADNLI010000066.1"/>
</dbReference>
<keyword evidence="2" id="KW-0732">Signal</keyword>
<organism evidence="4 5">
    <name type="scientific">Bacteroides uniformis</name>
    <dbReference type="NCBI Taxonomy" id="820"/>
    <lineage>
        <taxon>Bacteria</taxon>
        <taxon>Pseudomonadati</taxon>
        <taxon>Bacteroidota</taxon>
        <taxon>Bacteroidia</taxon>
        <taxon>Bacteroidales</taxon>
        <taxon>Bacteroidaceae</taxon>
        <taxon>Bacteroides</taxon>
    </lineage>
</organism>
<evidence type="ECO:0000256" key="2">
    <source>
        <dbReference type="SAM" id="SignalP"/>
    </source>
</evidence>
<name>A0A7J5GQK3_BACUN</name>